<name>A0A9Q1UZB9_CLOBO</name>
<dbReference type="EMBL" id="LGVR01000017">
    <property type="protein sequence ID" value="KOA89449.1"/>
    <property type="molecule type" value="Genomic_DNA"/>
</dbReference>
<gene>
    <name evidence="1" type="ORF">ADU74_04205</name>
</gene>
<dbReference type="Proteomes" id="UP000037540">
    <property type="component" value="Unassembled WGS sequence"/>
</dbReference>
<dbReference type="RefSeq" id="WP_013724948.1">
    <property type="nucleotide sequence ID" value="NZ_LGVO01000064.1"/>
</dbReference>
<dbReference type="AlphaFoldDB" id="A0A9Q1UZB9"/>
<reference evidence="1 2" key="1">
    <citation type="submission" date="2015-07" db="EMBL/GenBank/DDBJ databases">
        <title>Draft genome sequences of 17 French Clostridium botulinum group III.</title>
        <authorList>
            <person name="Woudstra C."/>
            <person name="Le Marechal C."/>
            <person name="Souillard R."/>
            <person name="Bayon-Auboyer M.-H."/>
            <person name="Dessouter D."/>
            <person name="Fach P."/>
        </authorList>
    </citation>
    <scope>NUCLEOTIDE SEQUENCE [LARGE SCALE GENOMIC DNA]</scope>
    <source>
        <strain evidence="1 2">12LNRI-CD</strain>
    </source>
</reference>
<evidence type="ECO:0000313" key="2">
    <source>
        <dbReference type="Proteomes" id="UP000037540"/>
    </source>
</evidence>
<sequence length="158" mass="17506">MKTKALVAFAVAGVISLGIGVKAYAKTDAYLVKDNSKNIVYEFNKDELVGSFLNSKSGEDCTLYNEYMKIFSRNGLYAFHDDTKKYVDYKEVEEAFLDCKNSGKGFNLDDFTEKKGKSMTGMPKKVTKVTAPGGKIVYQEKETGSSEEVGDLEVISIE</sequence>
<accession>A0A9Q1UZB9</accession>
<proteinExistence type="predicted"/>
<evidence type="ECO:0000313" key="1">
    <source>
        <dbReference type="EMBL" id="KOA89449.1"/>
    </source>
</evidence>
<protein>
    <submittedName>
        <fullName evidence="1">Uncharacterized protein</fullName>
    </submittedName>
</protein>
<dbReference type="OrthoDB" id="1924610at2"/>
<organism evidence="1 2">
    <name type="scientific">Clostridium botulinum</name>
    <dbReference type="NCBI Taxonomy" id="1491"/>
    <lineage>
        <taxon>Bacteria</taxon>
        <taxon>Bacillati</taxon>
        <taxon>Bacillota</taxon>
        <taxon>Clostridia</taxon>
        <taxon>Eubacteriales</taxon>
        <taxon>Clostridiaceae</taxon>
        <taxon>Clostridium</taxon>
    </lineage>
</organism>
<comment type="caution">
    <text evidence="1">The sequence shown here is derived from an EMBL/GenBank/DDBJ whole genome shotgun (WGS) entry which is preliminary data.</text>
</comment>